<dbReference type="InterPro" id="IPR036388">
    <property type="entry name" value="WH-like_DNA-bd_sf"/>
</dbReference>
<dbReference type="EMBL" id="BAABIC010000006">
    <property type="protein sequence ID" value="GAA4686512.1"/>
    <property type="molecule type" value="Genomic_DNA"/>
</dbReference>
<evidence type="ECO:0000256" key="5">
    <source>
        <dbReference type="SAM" id="MobiDB-lite"/>
    </source>
</evidence>
<feature type="region of interest" description="Disordered" evidence="5">
    <location>
        <begin position="266"/>
        <end position="286"/>
    </location>
</feature>
<evidence type="ECO:0000259" key="6">
    <source>
        <dbReference type="PROSITE" id="PS00715"/>
    </source>
</evidence>
<keyword evidence="8" id="KW-1185">Reference proteome</keyword>
<gene>
    <name evidence="7" type="ORF">GCM10023215_22530</name>
</gene>
<accession>A0ABP8WC58</accession>
<dbReference type="SUPFAM" id="SSF88946">
    <property type="entry name" value="Sigma2 domain of RNA polymerase sigma factors"/>
    <property type="match status" value="1"/>
</dbReference>
<dbReference type="InterPro" id="IPR007627">
    <property type="entry name" value="RNA_pol_sigma70_r2"/>
</dbReference>
<proteinExistence type="predicted"/>
<evidence type="ECO:0000313" key="7">
    <source>
        <dbReference type="EMBL" id="GAA4686512.1"/>
    </source>
</evidence>
<dbReference type="PROSITE" id="PS00715">
    <property type="entry name" value="SIGMA70_1"/>
    <property type="match status" value="1"/>
</dbReference>
<dbReference type="Pfam" id="PF04545">
    <property type="entry name" value="Sigma70_r4"/>
    <property type="match status" value="1"/>
</dbReference>
<evidence type="ECO:0000256" key="3">
    <source>
        <dbReference type="ARBA" id="ARBA00023125"/>
    </source>
</evidence>
<evidence type="ECO:0000256" key="2">
    <source>
        <dbReference type="ARBA" id="ARBA00023082"/>
    </source>
</evidence>
<sequence>MNAVPDARTVPARPHDRGPSEYADQMPVLERFAALPTDHPDRERLRSDLVLAFLPVVRHLAQRHGAGYRAGIEDLVQVGTIGLLSAIDRWDPDRAGGDFLGYLIPCVRGEMLRYFRDRTWSMRVPRRLKELSVAIGRASGPLAHTLGRAPKPSELARHLGVDREEVLEALAAKANQHAGSLTAVDDADDQPVADTLGEVDKALEHVEYRESLRPLIAELPDRERLILTLRFFGDMTQTQIAERVGISQMHVSRLLARTLVRLREGLDGNTEQTEPARRSGPTERTA</sequence>
<reference evidence="8" key="1">
    <citation type="journal article" date="2019" name="Int. J. Syst. Evol. Microbiol.">
        <title>The Global Catalogue of Microorganisms (GCM) 10K type strain sequencing project: providing services to taxonomists for standard genome sequencing and annotation.</title>
        <authorList>
            <consortium name="The Broad Institute Genomics Platform"/>
            <consortium name="The Broad Institute Genome Sequencing Center for Infectious Disease"/>
            <person name="Wu L."/>
            <person name="Ma J."/>
        </authorList>
    </citation>
    <scope>NUCLEOTIDE SEQUENCE [LARGE SCALE GENOMIC DNA]</scope>
    <source>
        <strain evidence="8">JCM 18055</strain>
    </source>
</reference>
<keyword evidence="4" id="KW-0804">Transcription</keyword>
<dbReference type="Pfam" id="PF04542">
    <property type="entry name" value="Sigma70_r2"/>
    <property type="match status" value="1"/>
</dbReference>
<name>A0ABP8WC58_9PSEU</name>
<dbReference type="CDD" id="cd06171">
    <property type="entry name" value="Sigma70_r4"/>
    <property type="match status" value="1"/>
</dbReference>
<dbReference type="NCBIfam" id="TIGR02937">
    <property type="entry name" value="sigma70-ECF"/>
    <property type="match status" value="1"/>
</dbReference>
<dbReference type="InterPro" id="IPR014284">
    <property type="entry name" value="RNA_pol_sigma-70_dom"/>
</dbReference>
<dbReference type="Gene3D" id="1.10.1740.10">
    <property type="match status" value="1"/>
</dbReference>
<dbReference type="InterPro" id="IPR000943">
    <property type="entry name" value="RNA_pol_sigma70"/>
</dbReference>
<feature type="domain" description="RNA polymerase sigma-70" evidence="6">
    <location>
        <begin position="74"/>
        <end position="87"/>
    </location>
</feature>
<evidence type="ECO:0000313" key="8">
    <source>
        <dbReference type="Proteomes" id="UP001500325"/>
    </source>
</evidence>
<dbReference type="Proteomes" id="UP001500325">
    <property type="component" value="Unassembled WGS sequence"/>
</dbReference>
<dbReference type="InterPro" id="IPR013325">
    <property type="entry name" value="RNA_pol_sigma_r2"/>
</dbReference>
<evidence type="ECO:0000256" key="4">
    <source>
        <dbReference type="ARBA" id="ARBA00023163"/>
    </source>
</evidence>
<dbReference type="Gene3D" id="1.10.10.10">
    <property type="entry name" value="Winged helix-like DNA-binding domain superfamily/Winged helix DNA-binding domain"/>
    <property type="match status" value="2"/>
</dbReference>
<dbReference type="PANTHER" id="PTHR30385">
    <property type="entry name" value="SIGMA FACTOR F FLAGELLAR"/>
    <property type="match status" value="1"/>
</dbReference>
<dbReference type="InterPro" id="IPR013324">
    <property type="entry name" value="RNA_pol_sigma_r3/r4-like"/>
</dbReference>
<dbReference type="RefSeq" id="WP_345380303.1">
    <property type="nucleotide sequence ID" value="NZ_BAABIC010000006.1"/>
</dbReference>
<evidence type="ECO:0000256" key="1">
    <source>
        <dbReference type="ARBA" id="ARBA00023015"/>
    </source>
</evidence>
<feature type="region of interest" description="Disordered" evidence="5">
    <location>
        <begin position="1"/>
        <end position="22"/>
    </location>
</feature>
<comment type="caution">
    <text evidence="7">The sequence shown here is derived from an EMBL/GenBank/DDBJ whole genome shotgun (WGS) entry which is preliminary data.</text>
</comment>
<dbReference type="InterPro" id="IPR014322">
    <property type="entry name" value="RNA_pol_sigma-B/F/G"/>
</dbReference>
<dbReference type="Pfam" id="PF04539">
    <property type="entry name" value="Sigma70_r3"/>
    <property type="match status" value="1"/>
</dbReference>
<keyword evidence="3" id="KW-0238">DNA-binding</keyword>
<dbReference type="SUPFAM" id="SSF88659">
    <property type="entry name" value="Sigma3 and sigma4 domains of RNA polymerase sigma factors"/>
    <property type="match status" value="2"/>
</dbReference>
<feature type="compositionally biased region" description="Basic and acidic residues" evidence="5">
    <location>
        <begin position="274"/>
        <end position="286"/>
    </location>
</feature>
<keyword evidence="1" id="KW-0805">Transcription regulation</keyword>
<organism evidence="7 8">
    <name type="scientific">Pseudonocardia yuanmonensis</name>
    <dbReference type="NCBI Taxonomy" id="1095914"/>
    <lineage>
        <taxon>Bacteria</taxon>
        <taxon>Bacillati</taxon>
        <taxon>Actinomycetota</taxon>
        <taxon>Actinomycetes</taxon>
        <taxon>Pseudonocardiales</taxon>
        <taxon>Pseudonocardiaceae</taxon>
        <taxon>Pseudonocardia</taxon>
    </lineage>
</organism>
<keyword evidence="2" id="KW-0731">Sigma factor</keyword>
<dbReference type="PANTHER" id="PTHR30385:SF4">
    <property type="entry name" value="RNA POLYMERASE SIGMA-E FACTOR"/>
    <property type="match status" value="1"/>
</dbReference>
<dbReference type="InterPro" id="IPR007630">
    <property type="entry name" value="RNA_pol_sigma70_r4"/>
</dbReference>
<dbReference type="NCBIfam" id="TIGR02980">
    <property type="entry name" value="SigBFG"/>
    <property type="match status" value="1"/>
</dbReference>
<dbReference type="PRINTS" id="PR00046">
    <property type="entry name" value="SIGMA70FCT"/>
</dbReference>
<dbReference type="InterPro" id="IPR007624">
    <property type="entry name" value="RNA_pol_sigma70_r3"/>
</dbReference>
<protein>
    <submittedName>
        <fullName evidence="7">SigB/SigF/SigG family RNA polymerase sigma factor</fullName>
    </submittedName>
</protein>